<reference evidence="1" key="1">
    <citation type="journal article" date="2021" name="Proc. Natl. Acad. Sci. U.S.A.">
        <title>A Catalog of Tens of Thousands of Viruses from Human Metagenomes Reveals Hidden Associations with Chronic Diseases.</title>
        <authorList>
            <person name="Tisza M.J."/>
            <person name="Buck C.B."/>
        </authorList>
    </citation>
    <scope>NUCLEOTIDE SEQUENCE</scope>
    <source>
        <strain evidence="1">CtcfK29</strain>
    </source>
</reference>
<name>A0A8S5MJA2_9CAUD</name>
<evidence type="ECO:0000313" key="1">
    <source>
        <dbReference type="EMBL" id="DAD82314.1"/>
    </source>
</evidence>
<accession>A0A8S5MJA2</accession>
<protein>
    <submittedName>
        <fullName evidence="1">Uncharacterized protein</fullName>
    </submittedName>
</protein>
<organism evidence="1">
    <name type="scientific">CrAss-like virus sp. ctcfK29</name>
    <dbReference type="NCBI Taxonomy" id="2826827"/>
    <lineage>
        <taxon>Viruses</taxon>
        <taxon>Duplodnaviria</taxon>
        <taxon>Heunggongvirae</taxon>
        <taxon>Uroviricota</taxon>
        <taxon>Caudoviricetes</taxon>
        <taxon>Crassvirales</taxon>
    </lineage>
</organism>
<sequence length="66" mass="7471">MISDLSINFECEGLQYFIKVPSEDCNLSYNLAEAFEEVIKKSNANADMVIEQLIESFGYVTKDVDV</sequence>
<proteinExistence type="predicted"/>
<dbReference type="EMBL" id="BK014916">
    <property type="protein sequence ID" value="DAD82314.1"/>
    <property type="molecule type" value="Genomic_DNA"/>
</dbReference>